<dbReference type="EMBL" id="CM047592">
    <property type="protein sequence ID" value="KAI9917882.1"/>
    <property type="molecule type" value="Genomic_DNA"/>
</dbReference>
<comment type="caution">
    <text evidence="1">The sequence shown here is derived from an EMBL/GenBank/DDBJ whole genome shotgun (WGS) entry which is preliminary data.</text>
</comment>
<name>A0ACC0WH16_9STRA</name>
<sequence length="75" mass="8539">MDVLDLGRRSKFNAEYFDTDDDWLDEDDSHIEDGLGSYHAATWEGHLTEQHGAEVVNGQGKTRQRGRELPLAKTH</sequence>
<protein>
    <submittedName>
        <fullName evidence="1">Uncharacterized protein</fullName>
    </submittedName>
</protein>
<dbReference type="Proteomes" id="UP001163321">
    <property type="component" value="Chromosome 13"/>
</dbReference>
<keyword evidence="2" id="KW-1185">Reference proteome</keyword>
<evidence type="ECO:0000313" key="1">
    <source>
        <dbReference type="EMBL" id="KAI9917882.1"/>
    </source>
</evidence>
<gene>
    <name evidence="1" type="ORF">PsorP6_013058</name>
</gene>
<organism evidence="1 2">
    <name type="scientific">Peronosclerospora sorghi</name>
    <dbReference type="NCBI Taxonomy" id="230839"/>
    <lineage>
        <taxon>Eukaryota</taxon>
        <taxon>Sar</taxon>
        <taxon>Stramenopiles</taxon>
        <taxon>Oomycota</taxon>
        <taxon>Peronosporomycetes</taxon>
        <taxon>Peronosporales</taxon>
        <taxon>Peronosporaceae</taxon>
        <taxon>Peronosclerospora</taxon>
    </lineage>
</organism>
<accession>A0ACC0WH16</accession>
<reference evidence="1 2" key="1">
    <citation type="journal article" date="2022" name="bioRxiv">
        <title>The genome of the oomycete Peronosclerospora sorghi, a cosmopolitan pathogen of maize and sorghum, is inflated with dispersed pseudogenes.</title>
        <authorList>
            <person name="Fletcher K."/>
            <person name="Martin F."/>
            <person name="Isakeit T."/>
            <person name="Cavanaugh K."/>
            <person name="Magill C."/>
            <person name="Michelmore R."/>
        </authorList>
    </citation>
    <scope>NUCLEOTIDE SEQUENCE [LARGE SCALE GENOMIC DNA]</scope>
    <source>
        <strain evidence="1">P6</strain>
    </source>
</reference>
<proteinExistence type="predicted"/>
<evidence type="ECO:0000313" key="2">
    <source>
        <dbReference type="Proteomes" id="UP001163321"/>
    </source>
</evidence>